<organism evidence="1 2">
    <name type="scientific">Chitinophaga niabensis</name>
    <dbReference type="NCBI Taxonomy" id="536979"/>
    <lineage>
        <taxon>Bacteria</taxon>
        <taxon>Pseudomonadati</taxon>
        <taxon>Bacteroidota</taxon>
        <taxon>Chitinophagia</taxon>
        <taxon>Chitinophagales</taxon>
        <taxon>Chitinophagaceae</taxon>
        <taxon>Chitinophaga</taxon>
    </lineage>
</organism>
<accession>A0A1N6K3A8</accession>
<name>A0A1N6K3A8_9BACT</name>
<keyword evidence="2" id="KW-1185">Reference proteome</keyword>
<protein>
    <submittedName>
        <fullName evidence="1">Uncharacterized protein</fullName>
    </submittedName>
</protein>
<evidence type="ECO:0000313" key="1">
    <source>
        <dbReference type="EMBL" id="SIO50913.1"/>
    </source>
</evidence>
<dbReference type="EMBL" id="FSRA01000002">
    <property type="protein sequence ID" value="SIO50913.1"/>
    <property type="molecule type" value="Genomic_DNA"/>
</dbReference>
<dbReference type="OrthoDB" id="657403at2"/>
<dbReference type="PROSITE" id="PS51257">
    <property type="entry name" value="PROKAR_LIPOPROTEIN"/>
    <property type="match status" value="1"/>
</dbReference>
<dbReference type="STRING" id="536979.SAMN04488055_4974"/>
<dbReference type="AlphaFoldDB" id="A0A1N6K3A8"/>
<sequence>MKLSRTIQLKAVFLLAVFTLNTMVGFACAVGLDLGFNSKHHHHEEGTTLHHHQDNENCCNDEAVQFSQLDKLLAQVVNTGIETPVVLIHFLYQPEISLLTQPRTHISPSKKPYVSTARGIRVSIQSFQI</sequence>
<evidence type="ECO:0000313" key="2">
    <source>
        <dbReference type="Proteomes" id="UP000185003"/>
    </source>
</evidence>
<gene>
    <name evidence="1" type="ORF">SAMN04488055_4974</name>
</gene>
<reference evidence="1 2" key="1">
    <citation type="submission" date="2016-11" db="EMBL/GenBank/DDBJ databases">
        <authorList>
            <person name="Jaros S."/>
            <person name="Januszkiewicz K."/>
            <person name="Wedrychowicz H."/>
        </authorList>
    </citation>
    <scope>NUCLEOTIDE SEQUENCE [LARGE SCALE GENOMIC DNA]</scope>
    <source>
        <strain evidence="1 2">DSM 24787</strain>
    </source>
</reference>
<proteinExistence type="predicted"/>
<dbReference type="RefSeq" id="WP_074242243.1">
    <property type="nucleotide sequence ID" value="NZ_FSRA01000002.1"/>
</dbReference>
<dbReference type="Proteomes" id="UP000185003">
    <property type="component" value="Unassembled WGS sequence"/>
</dbReference>